<dbReference type="Proteomes" id="UP000829362">
    <property type="component" value="Segment"/>
</dbReference>
<protein>
    <submittedName>
        <fullName evidence="1">Uncharacterized protein</fullName>
    </submittedName>
</protein>
<evidence type="ECO:0000313" key="1">
    <source>
        <dbReference type="EMBL" id="UNH61208.1"/>
    </source>
</evidence>
<name>A0AC61TSK6_9CAUD</name>
<gene>
    <name evidence="1" type="ORF">SSZBM1_91</name>
</gene>
<proteinExistence type="predicted"/>
<organism evidence="1 2">
    <name type="scientific">Synechococcus phage S-SZBM1</name>
    <dbReference type="NCBI Taxonomy" id="2926475"/>
    <lineage>
        <taxon>Viruses</taxon>
        <taxon>Duplodnaviria</taxon>
        <taxon>Heunggongvirae</taxon>
        <taxon>Uroviricota</taxon>
        <taxon>Caudoviricetes</taxon>
        <taxon>Pantevenvirales</taxon>
        <taxon>Kyanoviridae</taxon>
        <taxon>Shenzhenivirus</taxon>
        <taxon>Shenzhenivirus sszbm1</taxon>
    </lineage>
</organism>
<reference evidence="1" key="1">
    <citation type="submission" date="2021-11" db="EMBL/GenBank/DDBJ databases">
        <authorList>
            <person name="Rong C."/>
            <person name="Yang Y."/>
            <person name="Li S."/>
            <person name="Zhou K."/>
            <person name="Xu Y."/>
            <person name="Zhang R."/>
            <person name="Zhang Y."/>
        </authorList>
    </citation>
    <scope>NUCLEOTIDE SEQUENCE</scope>
</reference>
<evidence type="ECO:0000313" key="2">
    <source>
        <dbReference type="Proteomes" id="UP000829362"/>
    </source>
</evidence>
<keyword evidence="2" id="KW-1185">Reference proteome</keyword>
<sequence length="104" mass="11987">MKEAQGFGSTRADRSLMQSARELAALHKVLRKYPQDSKGRRKMLKQIKKYYRGPLAEIDRIDMKPVNFPEKEELMFTDEEVQQAEAEAVTEAQAQALRESLSKD</sequence>
<dbReference type="EMBL" id="OL473597">
    <property type="protein sequence ID" value="UNH61208.1"/>
    <property type="molecule type" value="Genomic_DNA"/>
</dbReference>
<accession>A0AC61TSK6</accession>